<evidence type="ECO:0000313" key="3">
    <source>
        <dbReference type="Proteomes" id="UP000654913"/>
    </source>
</evidence>
<proteinExistence type="predicted"/>
<dbReference type="RefSeq" id="XP_041555757.1">
    <property type="nucleotide sequence ID" value="XM_041703031.1"/>
</dbReference>
<keyword evidence="3" id="KW-1185">Reference proteome</keyword>
<dbReference type="Proteomes" id="UP000654913">
    <property type="component" value="Chromosome 4"/>
</dbReference>
<evidence type="ECO:0000259" key="1">
    <source>
        <dbReference type="Pfam" id="PF07287"/>
    </source>
</evidence>
<dbReference type="EMBL" id="AP024446">
    <property type="protein sequence ID" value="BCS23563.1"/>
    <property type="molecule type" value="Genomic_DNA"/>
</dbReference>
<reference evidence="2" key="1">
    <citation type="submission" date="2021-01" db="EMBL/GenBank/DDBJ databases">
        <authorList>
            <consortium name="Aspergillus puulaauensis MK2 genome sequencing consortium"/>
            <person name="Kazuki M."/>
            <person name="Futagami T."/>
        </authorList>
    </citation>
    <scope>NUCLEOTIDE SEQUENCE</scope>
    <source>
        <strain evidence="2">MK2</strain>
    </source>
</reference>
<accession>A0A7R7XMA2</accession>
<gene>
    <name evidence="2" type="ORF">APUU_40007A</name>
</gene>
<dbReference type="PANTHER" id="PTHR47585">
    <property type="match status" value="1"/>
</dbReference>
<evidence type="ECO:0000313" key="2">
    <source>
        <dbReference type="EMBL" id="BCS23563.1"/>
    </source>
</evidence>
<sequence>MTIQWHGAEKAGRAQFKRPGVASPIATFDPSFMGTFTPALPYLQQRRIKVAVNAGSSEPDKLTGIVIAAIKEQNLNRKVAWIQGGL</sequence>
<reference evidence="2" key="2">
    <citation type="submission" date="2021-02" db="EMBL/GenBank/DDBJ databases">
        <title>Aspergillus puulaauensis MK2 genome sequence.</title>
        <authorList>
            <person name="Futagami T."/>
            <person name="Mori K."/>
            <person name="Kadooka C."/>
            <person name="Tanaka T."/>
        </authorList>
    </citation>
    <scope>NUCLEOTIDE SEQUENCE</scope>
    <source>
        <strain evidence="2">MK2</strain>
    </source>
</reference>
<feature type="domain" description="Acyclic terpene utilisation N-terminal" evidence="1">
    <location>
        <begin position="2"/>
        <end position="84"/>
    </location>
</feature>
<dbReference type="InterPro" id="IPR010839">
    <property type="entry name" value="AtuA_N"/>
</dbReference>
<dbReference type="KEGG" id="apuu:APUU_40007A"/>
<dbReference type="GeneID" id="64973568"/>
<dbReference type="Pfam" id="PF07287">
    <property type="entry name" value="AtuA"/>
    <property type="match status" value="1"/>
</dbReference>
<dbReference type="OrthoDB" id="10265871at2759"/>
<dbReference type="AlphaFoldDB" id="A0A7R7XMA2"/>
<organism evidence="2 3">
    <name type="scientific">Aspergillus puulaauensis</name>
    <dbReference type="NCBI Taxonomy" id="1220207"/>
    <lineage>
        <taxon>Eukaryota</taxon>
        <taxon>Fungi</taxon>
        <taxon>Dikarya</taxon>
        <taxon>Ascomycota</taxon>
        <taxon>Pezizomycotina</taxon>
        <taxon>Eurotiomycetes</taxon>
        <taxon>Eurotiomycetidae</taxon>
        <taxon>Eurotiales</taxon>
        <taxon>Aspergillaceae</taxon>
        <taxon>Aspergillus</taxon>
    </lineage>
</organism>
<name>A0A7R7XMA2_9EURO</name>
<protein>
    <recommendedName>
        <fullName evidence="1">Acyclic terpene utilisation N-terminal domain-containing protein</fullName>
    </recommendedName>
</protein>
<dbReference type="PANTHER" id="PTHR47585:SF2">
    <property type="entry name" value="DUF1446 DOMAIN PROTEIN (AFU_ORTHOLOGUE AFUA_6G11420)"/>
    <property type="match status" value="1"/>
</dbReference>